<name>A0A7Z1DR72_9GAMM</name>
<feature type="region of interest" description="Disordered" evidence="1">
    <location>
        <begin position="1"/>
        <end position="23"/>
    </location>
</feature>
<accession>A0A7Z1DR72</accession>
<keyword evidence="3" id="KW-1185">Reference proteome</keyword>
<gene>
    <name evidence="2" type="ORF">B9Q17_01855</name>
</gene>
<evidence type="ECO:0000313" key="3">
    <source>
        <dbReference type="Proteomes" id="UP000216984"/>
    </source>
</evidence>
<sequence>MGRWLDKARGDAPTTTKQEPETAGSVSFVSCISGGSQKSGRWLDRIKTPTPDNKHELTELTKAPSVSFVSCISGGSPKTKTIYRELIQACRRLRIQPSELKAALDDDDLKDIEAGTINREHLRAYALFLVENGHFCRLDRETETTNREATTAPRQAERPRPLDSPALRAARDRFYAHLPSCPICYASRGRYCGEAWELREQYREPGCSPDRRKARERTANHLKTCGECLPHVSRFCQIGQNWLDTYAFTQPPRGQDWVAGNLTMNPNGSAYLPPPGSGRTVINILLKGWRPATETNRDSAS</sequence>
<protein>
    <submittedName>
        <fullName evidence="2">Uncharacterized protein</fullName>
    </submittedName>
</protein>
<dbReference type="Proteomes" id="UP000216984">
    <property type="component" value="Unassembled WGS sequence"/>
</dbReference>
<evidence type="ECO:0000313" key="2">
    <source>
        <dbReference type="EMBL" id="OZC34501.1"/>
    </source>
</evidence>
<proteinExistence type="predicted"/>
<comment type="caution">
    <text evidence="2">The sequence shown here is derived from an EMBL/GenBank/DDBJ whole genome shotgun (WGS) entry which is preliminary data.</text>
</comment>
<dbReference type="AlphaFoldDB" id="A0A7Z1DR72"/>
<dbReference type="EMBL" id="NEFY01000044">
    <property type="protein sequence ID" value="OZC34501.1"/>
    <property type="molecule type" value="Genomic_DNA"/>
</dbReference>
<organism evidence="2 3">
    <name type="scientific">Marinobacter vinifirmus</name>
    <dbReference type="NCBI Taxonomy" id="355591"/>
    <lineage>
        <taxon>Bacteria</taxon>
        <taxon>Pseudomonadati</taxon>
        <taxon>Pseudomonadota</taxon>
        <taxon>Gammaproteobacteria</taxon>
        <taxon>Pseudomonadales</taxon>
        <taxon>Marinobacteraceae</taxon>
        <taxon>Marinobacter</taxon>
    </lineage>
</organism>
<evidence type="ECO:0000256" key="1">
    <source>
        <dbReference type="SAM" id="MobiDB-lite"/>
    </source>
</evidence>
<feature type="compositionally biased region" description="Basic and acidic residues" evidence="1">
    <location>
        <begin position="1"/>
        <end position="10"/>
    </location>
</feature>
<reference evidence="2 3" key="1">
    <citation type="submission" date="2017-06" db="EMBL/GenBank/DDBJ databases">
        <title>Draft genome sequence of the halophilic bacterium Marinobacter vinifirmus FB1.</title>
        <authorList>
            <person name="Stepanov V.G."/>
            <person name="Roberts D.J."/>
            <person name="Fox G.E."/>
        </authorList>
    </citation>
    <scope>NUCLEOTIDE SEQUENCE [LARGE SCALE GENOMIC DNA]</scope>
    <source>
        <strain evidence="2 3">FB1</strain>
    </source>
</reference>
<feature type="region of interest" description="Disordered" evidence="1">
    <location>
        <begin position="141"/>
        <end position="162"/>
    </location>
</feature>